<reference evidence="2" key="2">
    <citation type="submission" date="2023-05" db="EMBL/GenBank/DDBJ databases">
        <authorList>
            <consortium name="Lawrence Berkeley National Laboratory"/>
            <person name="Steindorff A."/>
            <person name="Hensen N."/>
            <person name="Bonometti L."/>
            <person name="Westerberg I."/>
            <person name="Brannstrom I.O."/>
            <person name="Guillou S."/>
            <person name="Cros-Aarteil S."/>
            <person name="Calhoun S."/>
            <person name="Haridas S."/>
            <person name="Kuo A."/>
            <person name="Mondo S."/>
            <person name="Pangilinan J."/>
            <person name="Riley R."/>
            <person name="Labutti K."/>
            <person name="Andreopoulos B."/>
            <person name="Lipzen A."/>
            <person name="Chen C."/>
            <person name="Yanf M."/>
            <person name="Daum C."/>
            <person name="Ng V."/>
            <person name="Clum A."/>
            <person name="Ohm R."/>
            <person name="Martin F."/>
            <person name="Silar P."/>
            <person name="Natvig D."/>
            <person name="Lalanne C."/>
            <person name="Gautier V."/>
            <person name="Ament-Velasquez S.L."/>
            <person name="Kruys A."/>
            <person name="Hutchinson M.I."/>
            <person name="Powell A.J."/>
            <person name="Barry K."/>
            <person name="Miller A.N."/>
            <person name="Grigoriev I.V."/>
            <person name="Debuchy R."/>
            <person name="Gladieux P."/>
            <person name="Thoren M.H."/>
            <person name="Johannesson H."/>
        </authorList>
    </citation>
    <scope>NUCLEOTIDE SEQUENCE</scope>
    <source>
        <strain evidence="2">CBS 315.58</strain>
    </source>
</reference>
<protein>
    <submittedName>
        <fullName evidence="2">Uncharacterized protein</fullName>
    </submittedName>
</protein>
<organism evidence="2 3">
    <name type="scientific">Triangularia verruculosa</name>
    <dbReference type="NCBI Taxonomy" id="2587418"/>
    <lineage>
        <taxon>Eukaryota</taxon>
        <taxon>Fungi</taxon>
        <taxon>Dikarya</taxon>
        <taxon>Ascomycota</taxon>
        <taxon>Pezizomycotina</taxon>
        <taxon>Sordariomycetes</taxon>
        <taxon>Sordariomycetidae</taxon>
        <taxon>Sordariales</taxon>
        <taxon>Podosporaceae</taxon>
        <taxon>Triangularia</taxon>
    </lineage>
</organism>
<evidence type="ECO:0000256" key="1">
    <source>
        <dbReference type="SAM" id="MobiDB-lite"/>
    </source>
</evidence>
<reference evidence="2" key="1">
    <citation type="journal article" date="2023" name="Mol. Phylogenet. Evol.">
        <title>Genome-scale phylogeny and comparative genomics of the fungal order Sordariales.</title>
        <authorList>
            <person name="Hensen N."/>
            <person name="Bonometti L."/>
            <person name="Westerberg I."/>
            <person name="Brannstrom I.O."/>
            <person name="Guillou S."/>
            <person name="Cros-Aarteil S."/>
            <person name="Calhoun S."/>
            <person name="Haridas S."/>
            <person name="Kuo A."/>
            <person name="Mondo S."/>
            <person name="Pangilinan J."/>
            <person name="Riley R."/>
            <person name="LaButti K."/>
            <person name="Andreopoulos B."/>
            <person name="Lipzen A."/>
            <person name="Chen C."/>
            <person name="Yan M."/>
            <person name="Daum C."/>
            <person name="Ng V."/>
            <person name="Clum A."/>
            <person name="Steindorff A."/>
            <person name="Ohm R.A."/>
            <person name="Martin F."/>
            <person name="Silar P."/>
            <person name="Natvig D.O."/>
            <person name="Lalanne C."/>
            <person name="Gautier V."/>
            <person name="Ament-Velasquez S.L."/>
            <person name="Kruys A."/>
            <person name="Hutchinson M.I."/>
            <person name="Powell A.J."/>
            <person name="Barry K."/>
            <person name="Miller A.N."/>
            <person name="Grigoriev I.V."/>
            <person name="Debuchy R."/>
            <person name="Gladieux P."/>
            <person name="Hiltunen Thoren M."/>
            <person name="Johannesson H."/>
        </authorList>
    </citation>
    <scope>NUCLEOTIDE SEQUENCE</scope>
    <source>
        <strain evidence="2">CBS 315.58</strain>
    </source>
</reference>
<evidence type="ECO:0000313" key="3">
    <source>
        <dbReference type="Proteomes" id="UP001303160"/>
    </source>
</evidence>
<sequence length="213" mass="24308">MGKGPAGAPLCAGCNGVWAPTCSPGLKQRRRQQQTRSFGRTGCRRREPNSEPREGDFLWWVLQLPNHVNVNRAPPQSAKRQDPHRSFIGLPKPPLERRLASWQLSSFLSTMFLHSRCLRFDLLDLFTVLLHTDRRMKESIIHVIDFEPALFQPQPCTLFHKHQLAPRQQRGAQPRSKPQAKSDLERHSARRSPFNAYNLEFALSTVAPNCCPA</sequence>
<dbReference type="EMBL" id="MU863931">
    <property type="protein sequence ID" value="KAK4199517.1"/>
    <property type="molecule type" value="Genomic_DNA"/>
</dbReference>
<gene>
    <name evidence="2" type="ORF">QBC40DRAFT_81469</name>
</gene>
<feature type="region of interest" description="Disordered" evidence="1">
    <location>
        <begin position="23"/>
        <end position="52"/>
    </location>
</feature>
<dbReference type="AlphaFoldDB" id="A0AAN6XJ97"/>
<name>A0AAN6XJ97_9PEZI</name>
<proteinExistence type="predicted"/>
<keyword evidence="3" id="KW-1185">Reference proteome</keyword>
<feature type="region of interest" description="Disordered" evidence="1">
    <location>
        <begin position="164"/>
        <end position="189"/>
    </location>
</feature>
<dbReference type="Proteomes" id="UP001303160">
    <property type="component" value="Unassembled WGS sequence"/>
</dbReference>
<comment type="caution">
    <text evidence="2">The sequence shown here is derived from an EMBL/GenBank/DDBJ whole genome shotgun (WGS) entry which is preliminary data.</text>
</comment>
<accession>A0AAN6XJ97</accession>
<evidence type="ECO:0000313" key="2">
    <source>
        <dbReference type="EMBL" id="KAK4199517.1"/>
    </source>
</evidence>